<dbReference type="CDD" id="cd00302">
    <property type="entry name" value="cytochrome_P450"/>
    <property type="match status" value="1"/>
</dbReference>
<dbReference type="AlphaFoldDB" id="A0A397TSJ5"/>
<evidence type="ECO:0000256" key="5">
    <source>
        <dbReference type="PIRSR" id="PIRSR602401-1"/>
    </source>
</evidence>
<keyword evidence="6" id="KW-0560">Oxidoreductase</keyword>
<dbReference type="InterPro" id="IPR001128">
    <property type="entry name" value="Cyt_P450"/>
</dbReference>
<proteinExistence type="inferred from homology"/>
<dbReference type="SUPFAM" id="SSF48264">
    <property type="entry name" value="Cytochrome P450"/>
    <property type="match status" value="1"/>
</dbReference>
<dbReference type="InterPro" id="IPR002401">
    <property type="entry name" value="Cyt_P450_E_grp-I"/>
</dbReference>
<comment type="similarity">
    <text evidence="2 6">Belongs to the cytochrome P450 family.</text>
</comment>
<evidence type="ECO:0000256" key="1">
    <source>
        <dbReference type="ARBA" id="ARBA00001971"/>
    </source>
</evidence>
<keyword evidence="3 5" id="KW-0479">Metal-binding</keyword>
<protein>
    <submittedName>
        <fullName evidence="7">Cytochrome P450</fullName>
    </submittedName>
</protein>
<dbReference type="Proteomes" id="UP000265703">
    <property type="component" value="Unassembled WGS sequence"/>
</dbReference>
<dbReference type="GO" id="GO:0004497">
    <property type="term" value="F:monooxygenase activity"/>
    <property type="evidence" value="ECO:0007669"/>
    <property type="project" value="UniProtKB-KW"/>
</dbReference>
<feature type="binding site" description="axial binding residue" evidence="5">
    <location>
        <position position="126"/>
    </location>
    <ligand>
        <name>heme</name>
        <dbReference type="ChEBI" id="CHEBI:30413"/>
    </ligand>
    <ligandPart>
        <name>Fe</name>
        <dbReference type="ChEBI" id="CHEBI:18248"/>
    </ligandPart>
</feature>
<feature type="non-terminal residue" evidence="7">
    <location>
        <position position="149"/>
    </location>
</feature>
<dbReference type="GO" id="GO:0005506">
    <property type="term" value="F:iron ion binding"/>
    <property type="evidence" value="ECO:0007669"/>
    <property type="project" value="InterPro"/>
</dbReference>
<dbReference type="InterPro" id="IPR050121">
    <property type="entry name" value="Cytochrome_P450_monoxygenase"/>
</dbReference>
<evidence type="ECO:0000313" key="8">
    <source>
        <dbReference type="Proteomes" id="UP000265703"/>
    </source>
</evidence>
<dbReference type="OrthoDB" id="1470350at2759"/>
<evidence type="ECO:0000256" key="3">
    <source>
        <dbReference type="ARBA" id="ARBA00022723"/>
    </source>
</evidence>
<accession>A0A397TSJ5</accession>
<dbReference type="STRING" id="658196.A0A397TSJ5"/>
<dbReference type="GO" id="GO:0020037">
    <property type="term" value="F:heme binding"/>
    <property type="evidence" value="ECO:0007669"/>
    <property type="project" value="InterPro"/>
</dbReference>
<gene>
    <name evidence="7" type="ORF">C1645_662837</name>
</gene>
<dbReference type="GO" id="GO:0016705">
    <property type="term" value="F:oxidoreductase activity, acting on paired donors, with incorporation or reduction of molecular oxygen"/>
    <property type="evidence" value="ECO:0007669"/>
    <property type="project" value="InterPro"/>
</dbReference>
<name>A0A397TSJ5_9GLOM</name>
<dbReference type="Gene3D" id="1.10.630.10">
    <property type="entry name" value="Cytochrome P450"/>
    <property type="match status" value="1"/>
</dbReference>
<keyword evidence="4 5" id="KW-0408">Iron</keyword>
<dbReference type="PROSITE" id="PS00086">
    <property type="entry name" value="CYTOCHROME_P450"/>
    <property type="match status" value="1"/>
</dbReference>
<dbReference type="InterPro" id="IPR036396">
    <property type="entry name" value="Cyt_P450_sf"/>
</dbReference>
<comment type="caution">
    <text evidence="7">The sequence shown here is derived from an EMBL/GenBank/DDBJ whole genome shotgun (WGS) entry which is preliminary data.</text>
</comment>
<evidence type="ECO:0000313" key="7">
    <source>
        <dbReference type="EMBL" id="RIA99437.1"/>
    </source>
</evidence>
<dbReference type="EMBL" id="QKYT01000004">
    <property type="protein sequence ID" value="RIA99437.1"/>
    <property type="molecule type" value="Genomic_DNA"/>
</dbReference>
<dbReference type="PRINTS" id="PR00463">
    <property type="entry name" value="EP450I"/>
</dbReference>
<dbReference type="PANTHER" id="PTHR24305">
    <property type="entry name" value="CYTOCHROME P450"/>
    <property type="match status" value="1"/>
</dbReference>
<evidence type="ECO:0000256" key="4">
    <source>
        <dbReference type="ARBA" id="ARBA00023004"/>
    </source>
</evidence>
<organism evidence="7 8">
    <name type="scientific">Glomus cerebriforme</name>
    <dbReference type="NCBI Taxonomy" id="658196"/>
    <lineage>
        <taxon>Eukaryota</taxon>
        <taxon>Fungi</taxon>
        <taxon>Fungi incertae sedis</taxon>
        <taxon>Mucoromycota</taxon>
        <taxon>Glomeromycotina</taxon>
        <taxon>Glomeromycetes</taxon>
        <taxon>Glomerales</taxon>
        <taxon>Glomeraceae</taxon>
        <taxon>Glomus</taxon>
    </lineage>
</organism>
<evidence type="ECO:0000256" key="2">
    <source>
        <dbReference type="ARBA" id="ARBA00010617"/>
    </source>
</evidence>
<keyword evidence="6" id="KW-0503">Monooxygenase</keyword>
<dbReference type="InterPro" id="IPR017972">
    <property type="entry name" value="Cyt_P450_CS"/>
</dbReference>
<feature type="non-terminal residue" evidence="7">
    <location>
        <position position="1"/>
    </location>
</feature>
<keyword evidence="8" id="KW-1185">Reference proteome</keyword>
<dbReference type="Pfam" id="PF00067">
    <property type="entry name" value="p450"/>
    <property type="match status" value="1"/>
</dbReference>
<evidence type="ECO:0000256" key="6">
    <source>
        <dbReference type="RuleBase" id="RU000461"/>
    </source>
</evidence>
<reference evidence="7 8" key="1">
    <citation type="submission" date="2018-06" db="EMBL/GenBank/DDBJ databases">
        <title>Comparative genomics reveals the genomic features of Rhizophagus irregularis, R. cerebriforme, R. diaphanum and Gigaspora rosea, and their symbiotic lifestyle signature.</title>
        <authorList>
            <person name="Morin E."/>
            <person name="San Clemente H."/>
            <person name="Chen E.C.H."/>
            <person name="De La Providencia I."/>
            <person name="Hainaut M."/>
            <person name="Kuo A."/>
            <person name="Kohler A."/>
            <person name="Murat C."/>
            <person name="Tang N."/>
            <person name="Roy S."/>
            <person name="Loubradou J."/>
            <person name="Henrissat B."/>
            <person name="Grigoriev I.V."/>
            <person name="Corradi N."/>
            <person name="Roux C."/>
            <person name="Martin F.M."/>
        </authorList>
    </citation>
    <scope>NUCLEOTIDE SEQUENCE [LARGE SCALE GENOMIC DNA]</scope>
    <source>
        <strain evidence="7 8">DAOM 227022</strain>
    </source>
</reference>
<comment type="cofactor">
    <cofactor evidence="1 5">
        <name>heme</name>
        <dbReference type="ChEBI" id="CHEBI:30413"/>
    </cofactor>
</comment>
<keyword evidence="5 6" id="KW-0349">Heme</keyword>
<dbReference type="PRINTS" id="PR00385">
    <property type="entry name" value="P450"/>
</dbReference>
<sequence length="149" mass="17563">LVYYIAKYPEVKKKLCDELDNIFDGDLTRPVTNNDIKELKYCPAVIREVSRFHPITQIIPRYITEPDKLAGSNWPASTQFYFNTTAILQHPSYWKDPEKFIPERFLDDQLNKNLRNLLFGFGVRNCPGYKSAMIELQCFLCLLFRKYDV</sequence>
<dbReference type="PANTHER" id="PTHR24305:SF166">
    <property type="entry name" value="CYTOCHROME P450 12A4, MITOCHONDRIAL-RELATED"/>
    <property type="match status" value="1"/>
</dbReference>